<protein>
    <recommendedName>
        <fullName evidence="4">HTH araC/xylS-type domain-containing protein</fullName>
    </recommendedName>
</protein>
<evidence type="ECO:0000256" key="1">
    <source>
        <dbReference type="ARBA" id="ARBA00023015"/>
    </source>
</evidence>
<proteinExistence type="predicted"/>
<comment type="caution">
    <text evidence="5">The sequence shown here is derived from an EMBL/GenBank/DDBJ whole genome shotgun (WGS) entry which is preliminary data.</text>
</comment>
<dbReference type="PANTHER" id="PTHR46796">
    <property type="entry name" value="HTH-TYPE TRANSCRIPTIONAL ACTIVATOR RHAS-RELATED"/>
    <property type="match status" value="1"/>
</dbReference>
<keyword evidence="6" id="KW-1185">Reference proteome</keyword>
<keyword evidence="1" id="KW-0805">Transcription regulation</keyword>
<reference evidence="6" key="1">
    <citation type="journal article" date="2019" name="Int. J. Syst. Evol. Microbiol.">
        <title>The Global Catalogue of Microorganisms (GCM) 10K type strain sequencing project: providing services to taxonomists for standard genome sequencing and annotation.</title>
        <authorList>
            <consortium name="The Broad Institute Genomics Platform"/>
            <consortium name="The Broad Institute Genome Sequencing Center for Infectious Disease"/>
            <person name="Wu L."/>
            <person name="Ma J."/>
        </authorList>
    </citation>
    <scope>NUCLEOTIDE SEQUENCE [LARGE SCALE GENOMIC DNA]</scope>
    <source>
        <strain evidence="6">CCUG 66188</strain>
    </source>
</reference>
<feature type="domain" description="HTH araC/xylS-type" evidence="4">
    <location>
        <begin position="239"/>
        <end position="306"/>
    </location>
</feature>
<dbReference type="EMBL" id="JBHSWG010000004">
    <property type="protein sequence ID" value="MFC6762381.1"/>
    <property type="molecule type" value="Genomic_DNA"/>
</dbReference>
<evidence type="ECO:0000256" key="3">
    <source>
        <dbReference type="ARBA" id="ARBA00023163"/>
    </source>
</evidence>
<dbReference type="Proteomes" id="UP001596353">
    <property type="component" value="Unassembled WGS sequence"/>
</dbReference>
<accession>A0ABW2B9W1</accession>
<gene>
    <name evidence="5" type="ORF">ACFQFQ_27170</name>
</gene>
<keyword evidence="3" id="KW-0804">Transcription</keyword>
<dbReference type="InterPro" id="IPR035418">
    <property type="entry name" value="AraC-bd_2"/>
</dbReference>
<sequence length="306" mass="33994">MIQQFQELIEPDVTLRRHLRGADLAVTDATDIHRHMSRVIAPHAFDLTGIRSRSVDFWHHAIDLDGISLHYVDYQCDAEIANVVIDQPGAGITVKFPLAETTLISTDCTRYCLRPNQFTVLPPGQPYRAMMRGECRHLTLAINGDWLGRYLNSRDLPVRAHSLSFALRAYDVGTDGMLLSGILATLIGGLMRNDRTLHSPGVATHMKELITSAVLGLSPEYQRAGRCEAGAEHVPGYILRAEAYMSDNLNETILLEDIIRHSGATRRTLHAGFRRHRGTTPMALLKVMRLKAAKAALEQAAEDAPM</sequence>
<dbReference type="PROSITE" id="PS01124">
    <property type="entry name" value="HTH_ARAC_FAMILY_2"/>
    <property type="match status" value="1"/>
</dbReference>
<evidence type="ECO:0000313" key="6">
    <source>
        <dbReference type="Proteomes" id="UP001596353"/>
    </source>
</evidence>
<keyword evidence="2" id="KW-0238">DNA-binding</keyword>
<organism evidence="5 6">
    <name type="scientific">Sulfitobacter porphyrae</name>
    <dbReference type="NCBI Taxonomy" id="1246864"/>
    <lineage>
        <taxon>Bacteria</taxon>
        <taxon>Pseudomonadati</taxon>
        <taxon>Pseudomonadota</taxon>
        <taxon>Alphaproteobacteria</taxon>
        <taxon>Rhodobacterales</taxon>
        <taxon>Roseobacteraceae</taxon>
        <taxon>Sulfitobacter</taxon>
    </lineage>
</organism>
<evidence type="ECO:0000313" key="5">
    <source>
        <dbReference type="EMBL" id="MFC6762381.1"/>
    </source>
</evidence>
<dbReference type="Pfam" id="PF14525">
    <property type="entry name" value="AraC_binding_2"/>
    <property type="match status" value="1"/>
</dbReference>
<dbReference type="Gene3D" id="1.10.10.60">
    <property type="entry name" value="Homeodomain-like"/>
    <property type="match status" value="1"/>
</dbReference>
<name>A0ABW2B9W1_9RHOB</name>
<evidence type="ECO:0000259" key="4">
    <source>
        <dbReference type="PROSITE" id="PS01124"/>
    </source>
</evidence>
<dbReference type="InterPro" id="IPR018060">
    <property type="entry name" value="HTH_AraC"/>
</dbReference>
<dbReference type="InterPro" id="IPR050204">
    <property type="entry name" value="AraC_XylS_family_regulators"/>
</dbReference>
<evidence type="ECO:0000256" key="2">
    <source>
        <dbReference type="ARBA" id="ARBA00023125"/>
    </source>
</evidence>